<evidence type="ECO:0000313" key="6">
    <source>
        <dbReference type="Proteomes" id="UP001223501"/>
    </source>
</evidence>
<dbReference type="Proteomes" id="UP001223501">
    <property type="component" value="Chromosome"/>
</dbReference>
<sequence>MRKDWAVCDFGEIINFKNGFAFKSSDYISNGIPIIRIGDINQNKISIEDSKNVKESSDLDEYLIKKGDILIAMSGATTGKFGMYNLDSKAYLNQRVGNIFPISSDLVYKPYLFFLLHFLKRQIEKDAYGGAQPNISSKKIEEMKVPFIPLPEQRAIVKKIEALFSSLDAGIADLKKAQDQLKIYRQAVLKKAFEGISEVKKVSDIASVETGATPKRGNKLYWENGTIPWITSGALNEEFVNNFNELITLTAIKETNCKVISKGALLIAMYGEGKTRGKCSELKIDAATNQAVAAIVVKDEFTYCKPFVKWFFIKNYNDIRLLSSGGVQPNLNLSIIKNTVIPYPSKEEQAQIVKEIEARLSVCDAIEQQIKDSLTQAEALRQSILKKAFEGKLLTEEEITSCKQEPDYEPASVLLDKIKAEKEANKPAKKKTTKKKTTE</sequence>
<dbReference type="EC" id="3.1.21.-" evidence="5"/>
<keyword evidence="5" id="KW-0255">Endonuclease</keyword>
<keyword evidence="3" id="KW-0238">DNA-binding</keyword>
<dbReference type="PANTHER" id="PTHR43140:SF1">
    <property type="entry name" value="TYPE I RESTRICTION ENZYME ECOKI SPECIFICITY SUBUNIT"/>
    <property type="match status" value="1"/>
</dbReference>
<dbReference type="SUPFAM" id="SSF116734">
    <property type="entry name" value="DNA methylase specificity domain"/>
    <property type="match status" value="2"/>
</dbReference>
<comment type="similarity">
    <text evidence="1">Belongs to the type-I restriction system S methylase family.</text>
</comment>
<evidence type="ECO:0000259" key="4">
    <source>
        <dbReference type="Pfam" id="PF01420"/>
    </source>
</evidence>
<organism evidence="5 6">
    <name type="scientific">Empedobacter falsenii</name>
    <dbReference type="NCBI Taxonomy" id="343874"/>
    <lineage>
        <taxon>Bacteria</taxon>
        <taxon>Pseudomonadati</taxon>
        <taxon>Bacteroidota</taxon>
        <taxon>Flavobacteriia</taxon>
        <taxon>Flavobacteriales</taxon>
        <taxon>Weeksellaceae</taxon>
        <taxon>Empedobacter</taxon>
    </lineage>
</organism>
<dbReference type="PANTHER" id="PTHR43140">
    <property type="entry name" value="TYPE-1 RESTRICTION ENZYME ECOKI SPECIFICITY PROTEIN"/>
    <property type="match status" value="1"/>
</dbReference>
<name>A0ABY8VAD7_9FLAO</name>
<keyword evidence="6" id="KW-1185">Reference proteome</keyword>
<dbReference type="Pfam" id="PF01420">
    <property type="entry name" value="Methylase_S"/>
    <property type="match status" value="2"/>
</dbReference>
<dbReference type="CDD" id="cd17278">
    <property type="entry name" value="RMtype1_S_LdeBORF1052P-TRD2-CR2"/>
    <property type="match status" value="1"/>
</dbReference>
<keyword evidence="2" id="KW-0680">Restriction system</keyword>
<evidence type="ECO:0000256" key="2">
    <source>
        <dbReference type="ARBA" id="ARBA00022747"/>
    </source>
</evidence>
<gene>
    <name evidence="5" type="ORF">OBA43_09505</name>
</gene>
<evidence type="ECO:0000256" key="1">
    <source>
        <dbReference type="ARBA" id="ARBA00010923"/>
    </source>
</evidence>
<keyword evidence="5" id="KW-0540">Nuclease</keyword>
<dbReference type="EMBL" id="CP106831">
    <property type="protein sequence ID" value="WIH96505.1"/>
    <property type="molecule type" value="Genomic_DNA"/>
</dbReference>
<dbReference type="RefSeq" id="WP_284583070.1">
    <property type="nucleotide sequence ID" value="NZ_CP106831.1"/>
</dbReference>
<dbReference type="Gene3D" id="3.90.220.20">
    <property type="entry name" value="DNA methylase specificity domains"/>
    <property type="match status" value="2"/>
</dbReference>
<dbReference type="GO" id="GO:0016787">
    <property type="term" value="F:hydrolase activity"/>
    <property type="evidence" value="ECO:0007669"/>
    <property type="project" value="UniProtKB-KW"/>
</dbReference>
<evidence type="ECO:0000313" key="5">
    <source>
        <dbReference type="EMBL" id="WIH96505.1"/>
    </source>
</evidence>
<feature type="domain" description="Type I restriction modification DNA specificity" evidence="4">
    <location>
        <begin position="198"/>
        <end position="376"/>
    </location>
</feature>
<evidence type="ECO:0000256" key="3">
    <source>
        <dbReference type="ARBA" id="ARBA00023125"/>
    </source>
</evidence>
<feature type="domain" description="Type I restriction modification DNA specificity" evidence="4">
    <location>
        <begin position="3"/>
        <end position="167"/>
    </location>
</feature>
<protein>
    <submittedName>
        <fullName evidence="5">Restriction endonuclease subunit S</fullName>
        <ecNumber evidence="5">3.1.21.-</ecNumber>
    </submittedName>
</protein>
<dbReference type="InterPro" id="IPR051212">
    <property type="entry name" value="Type-I_RE_S_subunit"/>
</dbReference>
<keyword evidence="5" id="KW-0378">Hydrolase</keyword>
<dbReference type="GO" id="GO:0004519">
    <property type="term" value="F:endonuclease activity"/>
    <property type="evidence" value="ECO:0007669"/>
    <property type="project" value="UniProtKB-KW"/>
</dbReference>
<proteinExistence type="inferred from homology"/>
<accession>A0ABY8VAD7</accession>
<dbReference type="InterPro" id="IPR044946">
    <property type="entry name" value="Restrct_endonuc_typeI_TRD_sf"/>
</dbReference>
<reference evidence="5 6" key="1">
    <citation type="submission" date="2022-09" db="EMBL/GenBank/DDBJ databases">
        <title>Whole genome sequencing analysis of tet(X)-positive Empedobacter falsenii YWS9-3.</title>
        <authorList>
            <person name="Chen C."/>
            <person name="Lv Y.-L."/>
        </authorList>
    </citation>
    <scope>NUCLEOTIDE SEQUENCE [LARGE SCALE GENOMIC DNA]</scope>
    <source>
        <strain evidence="5 6">YWS9-3_T</strain>
    </source>
</reference>
<dbReference type="InterPro" id="IPR000055">
    <property type="entry name" value="Restrct_endonuc_typeI_TRD"/>
</dbReference>